<evidence type="ECO:0000256" key="4">
    <source>
        <dbReference type="ARBA" id="ARBA00023136"/>
    </source>
</evidence>
<dbReference type="AlphaFoldDB" id="A0A916W8R6"/>
<protein>
    <submittedName>
        <fullName evidence="7">Glycine/betaine ABC transporter substrate-binding protein</fullName>
    </submittedName>
</protein>
<keyword evidence="2" id="KW-0813">Transport</keyword>
<evidence type="ECO:0000256" key="1">
    <source>
        <dbReference type="ARBA" id="ARBA00004236"/>
    </source>
</evidence>
<gene>
    <name evidence="7" type="primary">gbuC</name>
    <name evidence="7" type="ORF">GCM10008025_19780</name>
</gene>
<dbReference type="PANTHER" id="PTHR47737:SF1">
    <property type="entry name" value="GLYCINE BETAINE_PROLINE BETAINE TRANSPORT SYSTEM PERMEASE PROTEIN PROW"/>
    <property type="match status" value="1"/>
</dbReference>
<keyword evidence="8" id="KW-1185">Reference proteome</keyword>
<evidence type="ECO:0000256" key="2">
    <source>
        <dbReference type="ARBA" id="ARBA00022448"/>
    </source>
</evidence>
<dbReference type="GO" id="GO:0015226">
    <property type="term" value="F:carnitine transmembrane transporter activity"/>
    <property type="evidence" value="ECO:0007669"/>
    <property type="project" value="TreeGrafter"/>
</dbReference>
<dbReference type="Gene3D" id="3.40.190.100">
    <property type="entry name" value="Glycine betaine-binding periplasmic protein, domain 2"/>
    <property type="match status" value="1"/>
</dbReference>
<feature type="chain" id="PRO_5039284598" evidence="5">
    <location>
        <begin position="28"/>
        <end position="299"/>
    </location>
</feature>
<keyword evidence="5" id="KW-0732">Signal</keyword>
<dbReference type="Pfam" id="PF04069">
    <property type="entry name" value="OpuAC"/>
    <property type="match status" value="2"/>
</dbReference>
<feature type="domain" description="ABC-type glycine betaine transport system substrate-binding" evidence="6">
    <location>
        <begin position="197"/>
        <end position="296"/>
    </location>
</feature>
<comment type="subcellular location">
    <subcellularLocation>
        <location evidence="1">Cell membrane</location>
    </subcellularLocation>
</comment>
<dbReference type="GO" id="GO:0015871">
    <property type="term" value="P:choline transport"/>
    <property type="evidence" value="ECO:0007669"/>
    <property type="project" value="TreeGrafter"/>
</dbReference>
<evidence type="ECO:0000256" key="5">
    <source>
        <dbReference type="SAM" id="SignalP"/>
    </source>
</evidence>
<evidence type="ECO:0000256" key="3">
    <source>
        <dbReference type="ARBA" id="ARBA00022475"/>
    </source>
</evidence>
<dbReference type="RefSeq" id="WP_188384498.1">
    <property type="nucleotide sequence ID" value="NZ_BMEY01000008.1"/>
</dbReference>
<dbReference type="PROSITE" id="PS51257">
    <property type="entry name" value="PROKAR_LIPOPROTEIN"/>
    <property type="match status" value="1"/>
</dbReference>
<dbReference type="Gene3D" id="3.10.105.10">
    <property type="entry name" value="Dipeptide-binding Protein, Domain 3"/>
    <property type="match status" value="1"/>
</dbReference>
<dbReference type="GO" id="GO:0043190">
    <property type="term" value="C:ATP-binding cassette (ABC) transporter complex"/>
    <property type="evidence" value="ECO:0007669"/>
    <property type="project" value="InterPro"/>
</dbReference>
<dbReference type="SUPFAM" id="SSF53850">
    <property type="entry name" value="Periplasmic binding protein-like II"/>
    <property type="match status" value="2"/>
</dbReference>
<proteinExistence type="predicted"/>
<keyword evidence="4" id="KW-0472">Membrane</keyword>
<dbReference type="PANTHER" id="PTHR47737">
    <property type="entry name" value="GLYCINE BETAINE/PROLINE BETAINE TRANSPORT SYSTEM PERMEASE PROTEIN PROW"/>
    <property type="match status" value="1"/>
</dbReference>
<evidence type="ECO:0000313" key="8">
    <source>
        <dbReference type="Proteomes" id="UP000613512"/>
    </source>
</evidence>
<accession>A0A916W8R6</accession>
<reference evidence="7" key="2">
    <citation type="submission" date="2020-09" db="EMBL/GenBank/DDBJ databases">
        <authorList>
            <person name="Sun Q."/>
            <person name="Zhou Y."/>
        </authorList>
    </citation>
    <scope>NUCLEOTIDE SEQUENCE</scope>
    <source>
        <strain evidence="7">CGMCC 1.12408</strain>
    </source>
</reference>
<organism evidence="7 8">
    <name type="scientific">Ornithinibacillus halotolerans</name>
    <dbReference type="NCBI Taxonomy" id="1274357"/>
    <lineage>
        <taxon>Bacteria</taxon>
        <taxon>Bacillati</taxon>
        <taxon>Bacillota</taxon>
        <taxon>Bacilli</taxon>
        <taxon>Bacillales</taxon>
        <taxon>Bacillaceae</taxon>
        <taxon>Ornithinibacillus</taxon>
    </lineage>
</organism>
<dbReference type="GO" id="GO:0031460">
    <property type="term" value="P:glycine betaine transport"/>
    <property type="evidence" value="ECO:0007669"/>
    <property type="project" value="TreeGrafter"/>
</dbReference>
<dbReference type="GO" id="GO:0005275">
    <property type="term" value="F:amine transmembrane transporter activity"/>
    <property type="evidence" value="ECO:0007669"/>
    <property type="project" value="TreeGrafter"/>
</dbReference>
<feature type="signal peptide" evidence="5">
    <location>
        <begin position="1"/>
        <end position="27"/>
    </location>
</feature>
<reference evidence="7" key="1">
    <citation type="journal article" date="2014" name="Int. J. Syst. Evol. Microbiol.">
        <title>Complete genome sequence of Corynebacterium casei LMG S-19264T (=DSM 44701T), isolated from a smear-ripened cheese.</title>
        <authorList>
            <consortium name="US DOE Joint Genome Institute (JGI-PGF)"/>
            <person name="Walter F."/>
            <person name="Albersmeier A."/>
            <person name="Kalinowski J."/>
            <person name="Ruckert C."/>
        </authorList>
    </citation>
    <scope>NUCLEOTIDE SEQUENCE</scope>
    <source>
        <strain evidence="7">CGMCC 1.12408</strain>
    </source>
</reference>
<keyword evidence="3" id="KW-1003">Cell membrane</keyword>
<sequence>MRLQSKVSILLFSIGLLLLLASCQSTSSDEKNNDQNSEIEINKIVGIEPGSGTMKIAQETVDAYNLDVELTPSSEPAMLTELKNALENEEPIVVTLWQPHWMFSEYDLKFLEDPKETLGASENIHTMVRHGLKDEKPSAYQLLDNFYWEVEDMNAVMAKFGQNDEVEPRDAAKEWIADNRDKVEPWIEGIEQVNGETVELAYVNWDTELSSTNVVALVLEELGYEVTLTPLDMGIAFQSLSQGEVDGMLIAWLPVGAASYAEQYKDKIVDLGPSLEGAQQGFVVPAYMDIDSIEDLPTK</sequence>
<dbReference type="EMBL" id="BMEY01000008">
    <property type="protein sequence ID" value="GGA76182.1"/>
    <property type="molecule type" value="Genomic_DNA"/>
</dbReference>
<feature type="domain" description="ABC-type glycine betaine transport system substrate-binding" evidence="6">
    <location>
        <begin position="42"/>
        <end position="177"/>
    </location>
</feature>
<evidence type="ECO:0000313" key="7">
    <source>
        <dbReference type="EMBL" id="GGA76182.1"/>
    </source>
</evidence>
<comment type="caution">
    <text evidence="7">The sequence shown here is derived from an EMBL/GenBank/DDBJ whole genome shotgun (WGS) entry which is preliminary data.</text>
</comment>
<dbReference type="InterPro" id="IPR007210">
    <property type="entry name" value="ABC_Gly_betaine_transp_sub-bd"/>
</dbReference>
<name>A0A916W8R6_9BACI</name>
<evidence type="ECO:0000259" key="6">
    <source>
        <dbReference type="Pfam" id="PF04069"/>
    </source>
</evidence>
<dbReference type="Proteomes" id="UP000613512">
    <property type="component" value="Unassembled WGS sequence"/>
</dbReference>